<reference evidence="6 7" key="1">
    <citation type="submission" date="2015-01" db="EMBL/GenBank/DDBJ databases">
        <title>Genome sequence of Mycobacterium llatzerense and Mycobacterium immunogenum recovered from brain abscess.</title>
        <authorList>
            <person name="Greninger A.L."/>
            <person name="Langelier C."/>
            <person name="Cunningham G."/>
            <person name="Chiu C.Y."/>
            <person name="Miller S."/>
        </authorList>
    </citation>
    <scope>NUCLEOTIDE SEQUENCE [LARGE SCALE GENOMIC DNA]</scope>
    <source>
        <strain evidence="6 7">CLUC14</strain>
    </source>
</reference>
<dbReference type="SUPFAM" id="SSF53474">
    <property type="entry name" value="alpha/beta-Hydrolases"/>
    <property type="match status" value="1"/>
</dbReference>
<evidence type="ECO:0000313" key="7">
    <source>
        <dbReference type="Proteomes" id="UP000032221"/>
    </source>
</evidence>
<dbReference type="OrthoDB" id="128186at2"/>
<feature type="domain" description="Alpha/beta hydrolase fold-3" evidence="5">
    <location>
        <begin position="115"/>
        <end position="316"/>
    </location>
</feature>
<dbReference type="PANTHER" id="PTHR48081">
    <property type="entry name" value="AB HYDROLASE SUPERFAMILY PROTEIN C4A8.06C"/>
    <property type="match status" value="1"/>
</dbReference>
<comment type="similarity">
    <text evidence="1">Belongs to the 'GDXG' lipolytic enzyme family.</text>
</comment>
<organism evidence="6 7">
    <name type="scientific">Mycolicibacterium llatzerense</name>
    <dbReference type="NCBI Taxonomy" id="280871"/>
    <lineage>
        <taxon>Bacteria</taxon>
        <taxon>Bacillati</taxon>
        <taxon>Actinomycetota</taxon>
        <taxon>Actinomycetes</taxon>
        <taxon>Mycobacteriales</taxon>
        <taxon>Mycobacteriaceae</taxon>
        <taxon>Mycolicibacterium</taxon>
    </lineage>
</organism>
<evidence type="ECO:0000256" key="1">
    <source>
        <dbReference type="ARBA" id="ARBA00010515"/>
    </source>
</evidence>
<dbReference type="EMBL" id="JXST01000058">
    <property type="protein sequence ID" value="KIU13943.1"/>
    <property type="molecule type" value="Genomic_DNA"/>
</dbReference>
<evidence type="ECO:0000256" key="2">
    <source>
        <dbReference type="ARBA" id="ARBA00022801"/>
    </source>
</evidence>
<dbReference type="PATRIC" id="fig|280871.6.peg.5589"/>
<dbReference type="Proteomes" id="UP000032221">
    <property type="component" value="Unassembled WGS sequence"/>
</dbReference>
<dbReference type="PROSITE" id="PS01174">
    <property type="entry name" value="LIPASE_GDXG_SER"/>
    <property type="match status" value="1"/>
</dbReference>
<evidence type="ECO:0000256" key="4">
    <source>
        <dbReference type="SAM" id="MobiDB-lite"/>
    </source>
</evidence>
<dbReference type="STRING" id="280871.TL10_26960"/>
<evidence type="ECO:0000313" key="6">
    <source>
        <dbReference type="EMBL" id="KIU13943.1"/>
    </source>
</evidence>
<protein>
    <submittedName>
        <fullName evidence="6">Lipase</fullName>
    </submittedName>
</protein>
<name>A0A0D1IX48_9MYCO</name>
<dbReference type="InterPro" id="IPR050300">
    <property type="entry name" value="GDXG_lipolytic_enzyme"/>
</dbReference>
<evidence type="ECO:0000256" key="3">
    <source>
        <dbReference type="PROSITE-ProRule" id="PRU10038"/>
    </source>
</evidence>
<evidence type="ECO:0000259" key="5">
    <source>
        <dbReference type="Pfam" id="PF07859"/>
    </source>
</evidence>
<dbReference type="GO" id="GO:0016787">
    <property type="term" value="F:hydrolase activity"/>
    <property type="evidence" value="ECO:0007669"/>
    <property type="project" value="UniProtKB-KW"/>
</dbReference>
<dbReference type="InterPro" id="IPR033140">
    <property type="entry name" value="Lipase_GDXG_put_SER_AS"/>
</dbReference>
<comment type="caution">
    <text evidence="6">The sequence shown here is derived from an EMBL/GenBank/DDBJ whole genome shotgun (WGS) entry which is preliminary data.</text>
</comment>
<keyword evidence="7" id="KW-1185">Reference proteome</keyword>
<dbReference type="InterPro" id="IPR029058">
    <property type="entry name" value="AB_hydrolase_fold"/>
</dbReference>
<dbReference type="PANTHER" id="PTHR48081:SF8">
    <property type="entry name" value="ALPHA_BETA HYDROLASE FOLD-3 DOMAIN-CONTAINING PROTEIN-RELATED"/>
    <property type="match status" value="1"/>
</dbReference>
<feature type="region of interest" description="Disordered" evidence="4">
    <location>
        <begin position="1"/>
        <end position="20"/>
    </location>
</feature>
<accession>A0A0D1IX48</accession>
<gene>
    <name evidence="6" type="ORF">TL10_26960</name>
</gene>
<proteinExistence type="inferred from homology"/>
<dbReference type="RefSeq" id="WP_043988075.1">
    <property type="nucleotide sequence ID" value="NZ_JXST01000058.1"/>
</dbReference>
<dbReference type="AlphaFoldDB" id="A0A0D1IX48"/>
<feature type="active site" evidence="3">
    <location>
        <position position="189"/>
    </location>
</feature>
<dbReference type="Gene3D" id="3.40.50.1820">
    <property type="entry name" value="alpha/beta hydrolase"/>
    <property type="match status" value="1"/>
</dbReference>
<sequence>MTSAERIDDPFEGSAPETATYTGPEWMGKANWHSVAETYLLKAMKPLMFLLTKVMLAINKRFPQVLLNRAYDGAERVMHWMPGVAGSRTEKVELPNCPAEWVWNESTPPVDGRVIIYFHGSAFIALGINSHRPLVSHIARDSGARALSVGYRLCPRNLVEEAVDDGVDAYRYVLAQGVKPENIVLAGDSAGGFIAAMTAVTVRDLGLTPPAGCVLLSAATDSDMTPKYEAAKRIPDAMFPIDFLRMISEVFLLRNGARGPIPSPVDADLRGLGPFLLQVGSEEALRPDSELMAERLAAAGVPVRLQVFDRAVHVFQAFAFSNPDARRAVRELTEFVKSVA</sequence>
<dbReference type="Pfam" id="PF07859">
    <property type="entry name" value="Abhydrolase_3"/>
    <property type="match status" value="1"/>
</dbReference>
<keyword evidence="2" id="KW-0378">Hydrolase</keyword>
<dbReference type="InterPro" id="IPR013094">
    <property type="entry name" value="AB_hydrolase_3"/>
</dbReference>